<dbReference type="EMBL" id="SOZI01000025">
    <property type="protein sequence ID" value="TNY22430.1"/>
    <property type="molecule type" value="Genomic_DNA"/>
</dbReference>
<feature type="compositionally biased region" description="Basic residues" evidence="1">
    <location>
        <begin position="64"/>
        <end position="76"/>
    </location>
</feature>
<evidence type="ECO:0000256" key="1">
    <source>
        <dbReference type="SAM" id="MobiDB-lite"/>
    </source>
</evidence>
<feature type="region of interest" description="Disordered" evidence="1">
    <location>
        <begin position="1"/>
        <end position="35"/>
    </location>
</feature>
<evidence type="ECO:0000313" key="2">
    <source>
        <dbReference type="EMBL" id="TNY22430.1"/>
    </source>
</evidence>
<accession>A0A5C5FZX4</accession>
<evidence type="ECO:0000313" key="3">
    <source>
        <dbReference type="Proteomes" id="UP000311382"/>
    </source>
</evidence>
<feature type="region of interest" description="Disordered" evidence="1">
    <location>
        <begin position="137"/>
        <end position="162"/>
    </location>
</feature>
<keyword evidence="3" id="KW-1185">Reference proteome</keyword>
<reference evidence="2 3" key="1">
    <citation type="submission" date="2019-03" db="EMBL/GenBank/DDBJ databases">
        <title>Rhodosporidium diobovatum UCD-FST 08-225 genome sequencing, assembly, and annotation.</title>
        <authorList>
            <person name="Fakankun I.U."/>
            <person name="Fristensky B."/>
            <person name="Levin D.B."/>
        </authorList>
    </citation>
    <scope>NUCLEOTIDE SEQUENCE [LARGE SCALE GENOMIC DNA]</scope>
    <source>
        <strain evidence="2 3">UCD-FST 08-225</strain>
    </source>
</reference>
<comment type="caution">
    <text evidence="2">The sequence shown here is derived from an EMBL/GenBank/DDBJ whole genome shotgun (WGS) entry which is preliminary data.</text>
</comment>
<name>A0A5C5FZX4_9BASI</name>
<feature type="region of interest" description="Disordered" evidence="1">
    <location>
        <begin position="50"/>
        <end position="87"/>
    </location>
</feature>
<dbReference type="Proteomes" id="UP000311382">
    <property type="component" value="Unassembled WGS sequence"/>
</dbReference>
<sequence length="224" mass="24831">DQGAPEARLAGSQDRLRRGQGPPCRRVAAHARRARVRRCGARGPCRNTARRRLAGRADDALHPGPHRRQRRHRRGRQARDRAKQPRRLIQGRAVQRLDSGTDLRPRRLGSARAARPIRVADGVARRALAHALVQPRAAQDAPRLPPVRAEPRAGGGCRRACPLRRGPVAPRAVDQGGHRNGRPALRTRAGDIHLGPRVRARRPVPLVCRCEPSPRDLFGLHRSV</sequence>
<feature type="non-terminal residue" evidence="2">
    <location>
        <position position="1"/>
    </location>
</feature>
<protein>
    <submittedName>
        <fullName evidence="2">Uncharacterized protein</fullName>
    </submittedName>
</protein>
<gene>
    <name evidence="2" type="ORF">DMC30DRAFT_432530</name>
</gene>
<dbReference type="AlphaFoldDB" id="A0A5C5FZX4"/>
<proteinExistence type="predicted"/>
<organism evidence="2 3">
    <name type="scientific">Rhodotorula diobovata</name>
    <dbReference type="NCBI Taxonomy" id="5288"/>
    <lineage>
        <taxon>Eukaryota</taxon>
        <taxon>Fungi</taxon>
        <taxon>Dikarya</taxon>
        <taxon>Basidiomycota</taxon>
        <taxon>Pucciniomycotina</taxon>
        <taxon>Microbotryomycetes</taxon>
        <taxon>Sporidiobolales</taxon>
        <taxon>Sporidiobolaceae</taxon>
        <taxon>Rhodotorula</taxon>
    </lineage>
</organism>